<dbReference type="AlphaFoldDB" id="A0A8T0IGB6"/>
<feature type="signal peptide" evidence="1">
    <location>
        <begin position="1"/>
        <end position="18"/>
    </location>
</feature>
<evidence type="ECO:0000256" key="1">
    <source>
        <dbReference type="SAM" id="SignalP"/>
    </source>
</evidence>
<organism evidence="2 3">
    <name type="scientific">Ceratodon purpureus</name>
    <name type="common">Fire moss</name>
    <name type="synonym">Dicranum purpureum</name>
    <dbReference type="NCBI Taxonomy" id="3225"/>
    <lineage>
        <taxon>Eukaryota</taxon>
        <taxon>Viridiplantae</taxon>
        <taxon>Streptophyta</taxon>
        <taxon>Embryophyta</taxon>
        <taxon>Bryophyta</taxon>
        <taxon>Bryophytina</taxon>
        <taxon>Bryopsida</taxon>
        <taxon>Dicranidae</taxon>
        <taxon>Pseudoditrichales</taxon>
        <taxon>Ditrichaceae</taxon>
        <taxon>Ceratodon</taxon>
    </lineage>
</organism>
<name>A0A8T0IGB6_CERPU</name>
<accession>A0A8T0IGB6</accession>
<dbReference type="EMBL" id="CM026423">
    <property type="protein sequence ID" value="KAG0581949.1"/>
    <property type="molecule type" value="Genomic_DNA"/>
</dbReference>
<dbReference type="Proteomes" id="UP000822688">
    <property type="component" value="Chromosome 3"/>
</dbReference>
<evidence type="ECO:0008006" key="4">
    <source>
        <dbReference type="Google" id="ProtNLM"/>
    </source>
</evidence>
<reference evidence="2" key="1">
    <citation type="submission" date="2020-06" db="EMBL/GenBank/DDBJ databases">
        <title>WGS assembly of Ceratodon purpureus strain R40.</title>
        <authorList>
            <person name="Carey S.B."/>
            <person name="Jenkins J."/>
            <person name="Shu S."/>
            <person name="Lovell J.T."/>
            <person name="Sreedasyam A."/>
            <person name="Maumus F."/>
            <person name="Tiley G.P."/>
            <person name="Fernandez-Pozo N."/>
            <person name="Barry K."/>
            <person name="Chen C."/>
            <person name="Wang M."/>
            <person name="Lipzen A."/>
            <person name="Daum C."/>
            <person name="Saski C.A."/>
            <person name="Payton A.C."/>
            <person name="Mcbreen J.C."/>
            <person name="Conrad R.E."/>
            <person name="Kollar L.M."/>
            <person name="Olsson S."/>
            <person name="Huttunen S."/>
            <person name="Landis J.B."/>
            <person name="Wickett N.J."/>
            <person name="Johnson M.G."/>
            <person name="Rensing S.A."/>
            <person name="Grimwood J."/>
            <person name="Schmutz J."/>
            <person name="Mcdaniel S.F."/>
        </authorList>
    </citation>
    <scope>NUCLEOTIDE SEQUENCE</scope>
    <source>
        <strain evidence="2">R40</strain>
    </source>
</reference>
<protein>
    <recommendedName>
        <fullName evidence="4">Secreted protein</fullName>
    </recommendedName>
</protein>
<sequence>MHAILLLWRNHHVGMVLCCHELSIDTGSFETNGRFEGNFRESCRFRVCEVHGLPSMGTMSLSCVV</sequence>
<evidence type="ECO:0000313" key="2">
    <source>
        <dbReference type="EMBL" id="KAG0581949.1"/>
    </source>
</evidence>
<comment type="caution">
    <text evidence="2">The sequence shown here is derived from an EMBL/GenBank/DDBJ whole genome shotgun (WGS) entry which is preliminary data.</text>
</comment>
<proteinExistence type="predicted"/>
<keyword evidence="1" id="KW-0732">Signal</keyword>
<gene>
    <name evidence="2" type="ORF">KC19_3G022500</name>
</gene>
<keyword evidence="3" id="KW-1185">Reference proteome</keyword>
<feature type="chain" id="PRO_5035928648" description="Secreted protein" evidence="1">
    <location>
        <begin position="19"/>
        <end position="65"/>
    </location>
</feature>
<evidence type="ECO:0000313" key="3">
    <source>
        <dbReference type="Proteomes" id="UP000822688"/>
    </source>
</evidence>